<evidence type="ECO:0000256" key="11">
    <source>
        <dbReference type="SAM" id="MobiDB-lite"/>
    </source>
</evidence>
<reference evidence="13 14" key="1">
    <citation type="journal article" date="2013" name="Genome Biol.">
        <title>Genome of Acanthamoeba castellanii highlights extensive lateral gene transfer and early evolution of tyrosine kinase signaling.</title>
        <authorList>
            <person name="Clarke M."/>
            <person name="Lohan A.J."/>
            <person name="Liu B."/>
            <person name="Lagkouvardos I."/>
            <person name="Roy S."/>
            <person name="Zafar N."/>
            <person name="Bertelli C."/>
            <person name="Schilde C."/>
            <person name="Kianianmomeni A."/>
            <person name="Burglin T.R."/>
            <person name="Frech C."/>
            <person name="Turcotte B."/>
            <person name="Kopec K.O."/>
            <person name="Synnott J.M."/>
            <person name="Choo C."/>
            <person name="Paponov I."/>
            <person name="Finkler A."/>
            <person name="Soon Heng Tan C."/>
            <person name="Hutchins A.P."/>
            <person name="Weinmeier T."/>
            <person name="Rattei T."/>
            <person name="Chu J.S."/>
            <person name="Gimenez G."/>
            <person name="Irimia M."/>
            <person name="Rigden D.J."/>
            <person name="Fitzpatrick D.A."/>
            <person name="Lorenzo-Morales J."/>
            <person name="Bateman A."/>
            <person name="Chiu C.H."/>
            <person name="Tang P."/>
            <person name="Hegemann P."/>
            <person name="Fromm H."/>
            <person name="Raoult D."/>
            <person name="Greub G."/>
            <person name="Miranda-Saavedra D."/>
            <person name="Chen N."/>
            <person name="Nash P."/>
            <person name="Ginger M.L."/>
            <person name="Horn M."/>
            <person name="Schaap P."/>
            <person name="Caler L."/>
            <person name="Loftus B."/>
        </authorList>
    </citation>
    <scope>NUCLEOTIDE SEQUENCE [LARGE SCALE GENOMIC DNA]</scope>
    <source>
        <strain evidence="13 14">Neff</strain>
    </source>
</reference>
<feature type="domain" description="C6H2-type" evidence="12">
    <location>
        <begin position="1"/>
        <end position="40"/>
    </location>
</feature>
<dbReference type="InterPro" id="IPR036005">
    <property type="entry name" value="Creatinase/aminopeptidase-like"/>
</dbReference>
<feature type="binding site" evidence="8">
    <location>
        <position position="199"/>
    </location>
    <ligand>
        <name>Zn(2+)</name>
        <dbReference type="ChEBI" id="CHEBI:29105"/>
        <label>3</label>
    </ligand>
</feature>
<dbReference type="EMBL" id="KB007907">
    <property type="protein sequence ID" value="ELR21229.1"/>
    <property type="molecule type" value="Genomic_DNA"/>
</dbReference>
<dbReference type="GO" id="GO:0004239">
    <property type="term" value="F:initiator methionyl aminopeptidase activity"/>
    <property type="evidence" value="ECO:0007669"/>
    <property type="project" value="UniProtKB-UniRule"/>
</dbReference>
<name>L8H6U0_ACACF</name>
<evidence type="ECO:0000259" key="12">
    <source>
        <dbReference type="PROSITE" id="PS52013"/>
    </source>
</evidence>
<dbReference type="GO" id="GO:0006508">
    <property type="term" value="P:proteolysis"/>
    <property type="evidence" value="ECO:0007669"/>
    <property type="project" value="UniProtKB-KW"/>
</dbReference>
<dbReference type="OrthoDB" id="3209743at2759"/>
<evidence type="ECO:0000256" key="4">
    <source>
        <dbReference type="ARBA" id="ARBA00022723"/>
    </source>
</evidence>
<feature type="binding site" evidence="8">
    <location>
        <position position="337"/>
    </location>
    <ligand>
        <name>Zn(2+)</name>
        <dbReference type="ChEBI" id="CHEBI:29105"/>
        <label>4</label>
        <note>catalytic</note>
    </ligand>
</feature>
<dbReference type="STRING" id="1257118.L8H6U0"/>
<dbReference type="HAMAP" id="MF_01974">
    <property type="entry name" value="MetAP_1"/>
    <property type="match status" value="1"/>
</dbReference>
<feature type="binding site" evidence="8">
    <location>
        <position position="210"/>
    </location>
    <ligand>
        <name>Zn(2+)</name>
        <dbReference type="ChEBI" id="CHEBI:29105"/>
        <label>4</label>
        <note>catalytic</note>
    </ligand>
</feature>
<evidence type="ECO:0000256" key="10">
    <source>
        <dbReference type="RuleBase" id="RU003653"/>
    </source>
</evidence>
<feature type="binding site" evidence="8">
    <location>
        <position position="337"/>
    </location>
    <ligand>
        <name>Zn(2+)</name>
        <dbReference type="ChEBI" id="CHEBI:29105"/>
        <label>3</label>
    </ligand>
</feature>
<dbReference type="GO" id="GO:0070006">
    <property type="term" value="F:metalloaminopeptidase activity"/>
    <property type="evidence" value="ECO:0007669"/>
    <property type="project" value="UniProtKB-UniRule"/>
</dbReference>
<dbReference type="VEuPathDB" id="AmoebaDB:ACA1_355850"/>
<evidence type="ECO:0000313" key="13">
    <source>
        <dbReference type="EMBL" id="ELR21229.1"/>
    </source>
</evidence>
<dbReference type="PANTHER" id="PTHR43330:SF7">
    <property type="entry name" value="METHIONINE AMINOPEPTIDASE 1"/>
    <property type="match status" value="1"/>
</dbReference>
<evidence type="ECO:0000256" key="2">
    <source>
        <dbReference type="ARBA" id="ARBA00022490"/>
    </source>
</evidence>
<keyword evidence="5 9" id="KW-0863">Zinc-finger</keyword>
<dbReference type="GO" id="GO:0005829">
    <property type="term" value="C:cytosol"/>
    <property type="evidence" value="ECO:0007669"/>
    <property type="project" value="TreeGrafter"/>
</dbReference>
<comment type="subunit">
    <text evidence="8">Associates with the 60S ribosomal subunit of the 80S translational complex.</text>
</comment>
<dbReference type="GeneID" id="14922110"/>
<evidence type="ECO:0000313" key="14">
    <source>
        <dbReference type="Proteomes" id="UP000011083"/>
    </source>
</evidence>
<dbReference type="NCBIfam" id="TIGR00500">
    <property type="entry name" value="met_pdase_I"/>
    <property type="match status" value="1"/>
</dbReference>
<dbReference type="SUPFAM" id="SSF55920">
    <property type="entry name" value="Creatinase/aminopeptidase"/>
    <property type="match status" value="1"/>
</dbReference>
<accession>L8H6U0</accession>
<proteinExistence type="inferred from homology"/>
<dbReference type="InterPro" id="IPR000994">
    <property type="entry name" value="Pept_M24"/>
</dbReference>
<evidence type="ECO:0000256" key="5">
    <source>
        <dbReference type="ARBA" id="ARBA00022771"/>
    </source>
</evidence>
<feature type="binding site" evidence="8">
    <location>
        <position position="182"/>
    </location>
    <ligand>
        <name>a protein</name>
        <dbReference type="ChEBI" id="CHEBI:16541"/>
    </ligand>
    <ligandPart>
        <name>N-terminal L-methionine residue</name>
        <dbReference type="ChEBI" id="CHEBI:64731"/>
    </ligandPart>
</feature>
<gene>
    <name evidence="13" type="ORF">ACA1_355850</name>
</gene>
<feature type="binding site" evidence="8">
    <location>
        <position position="280"/>
    </location>
    <ligand>
        <name>a protein</name>
        <dbReference type="ChEBI" id="CHEBI:16541"/>
    </ligand>
    <ligandPart>
        <name>N-terminal L-methionine residue</name>
        <dbReference type="ChEBI" id="CHEBI:64731"/>
    </ligandPart>
</feature>
<comment type="subcellular location">
    <subcellularLocation>
        <location evidence="8">Cytoplasm</location>
    </subcellularLocation>
</comment>
<evidence type="ECO:0000256" key="1">
    <source>
        <dbReference type="ARBA" id="ARBA00022438"/>
    </source>
</evidence>
<comment type="catalytic activity">
    <reaction evidence="8 10">
        <text>Release of N-terminal amino acids, preferentially methionine, from peptides and arylamides.</text>
        <dbReference type="EC" id="3.4.11.18"/>
    </reaction>
</comment>
<dbReference type="Pfam" id="PF00557">
    <property type="entry name" value="Peptidase_M24"/>
    <property type="match status" value="1"/>
</dbReference>
<comment type="cofactor">
    <cofactor evidence="10">
        <name>Co(2+)</name>
        <dbReference type="ChEBI" id="CHEBI:48828"/>
    </cofactor>
    <cofactor evidence="10">
        <name>Zn(2+)</name>
        <dbReference type="ChEBI" id="CHEBI:29105"/>
    </cofactor>
    <cofactor evidence="10">
        <name>Mn(2+)</name>
        <dbReference type="ChEBI" id="CHEBI:29035"/>
    </cofactor>
    <cofactor evidence="10">
        <name>Fe(2+)</name>
        <dbReference type="ChEBI" id="CHEBI:29033"/>
    </cofactor>
    <text evidence="10">Binds 2 divalent metal cations per subunit. Has a high-affinity and a low affinity metal-binding site. The true nature of the physiological cofactor is under debate. The enzyme is active with cobalt, zinc, manganese or divalent iron ions.</text>
</comment>
<keyword evidence="14" id="KW-1185">Reference proteome</keyword>
<keyword evidence="7" id="KW-0862">Zinc</keyword>
<dbReference type="InterPro" id="IPR001714">
    <property type="entry name" value="Pept_M24_MAP"/>
</dbReference>
<feature type="binding site" evidence="8">
    <location>
        <position position="306"/>
    </location>
    <ligand>
        <name>Zn(2+)</name>
        <dbReference type="ChEBI" id="CHEBI:29105"/>
        <label>4</label>
        <note>catalytic</note>
    </ligand>
</feature>
<organism evidence="13 14">
    <name type="scientific">Acanthamoeba castellanii (strain ATCC 30010 / Neff)</name>
    <dbReference type="NCBI Taxonomy" id="1257118"/>
    <lineage>
        <taxon>Eukaryota</taxon>
        <taxon>Amoebozoa</taxon>
        <taxon>Discosea</taxon>
        <taxon>Longamoebia</taxon>
        <taxon>Centramoebida</taxon>
        <taxon>Acanthamoebidae</taxon>
        <taxon>Acanthamoeba</taxon>
    </lineage>
</organism>
<dbReference type="PROSITE" id="PS52013">
    <property type="entry name" value="ZF_C6H2"/>
    <property type="match status" value="1"/>
</dbReference>
<protein>
    <recommendedName>
        <fullName evidence="10">Methionine aminopeptidase</fullName>
        <ecNumber evidence="10">3.4.11.18</ecNumber>
    </recommendedName>
</protein>
<evidence type="ECO:0000256" key="3">
    <source>
        <dbReference type="ARBA" id="ARBA00022670"/>
    </source>
</evidence>
<comment type="similarity">
    <text evidence="8 9">Belongs to the peptidase M24A family. Methionine aminopeptidase type 1 subfamily.</text>
</comment>
<dbReference type="InterPro" id="IPR031615">
    <property type="entry name" value="Zfn-C6H2"/>
</dbReference>
<dbReference type="PROSITE" id="PS00680">
    <property type="entry name" value="MAP_1"/>
    <property type="match status" value="1"/>
</dbReference>
<dbReference type="PRINTS" id="PR00599">
    <property type="entry name" value="MAPEPTIDASE"/>
</dbReference>
<dbReference type="Pfam" id="PF15801">
    <property type="entry name" value="zf-C6H2"/>
    <property type="match status" value="1"/>
</dbReference>
<evidence type="ECO:0000256" key="7">
    <source>
        <dbReference type="ARBA" id="ARBA00022833"/>
    </source>
</evidence>
<keyword evidence="3 8" id="KW-0645">Protease</keyword>
<dbReference type="Proteomes" id="UP000011083">
    <property type="component" value="Unassembled WGS sequence"/>
</dbReference>
<dbReference type="CDD" id="cd01086">
    <property type="entry name" value="MetAP1"/>
    <property type="match status" value="1"/>
</dbReference>
<keyword evidence="6 8" id="KW-0378">Hydrolase</keyword>
<dbReference type="RefSeq" id="XP_004345355.1">
    <property type="nucleotide sequence ID" value="XM_004345305.1"/>
</dbReference>
<evidence type="ECO:0000256" key="9">
    <source>
        <dbReference type="PROSITE-ProRule" id="PRU01357"/>
    </source>
</evidence>
<evidence type="ECO:0000256" key="8">
    <source>
        <dbReference type="HAMAP-Rule" id="MF_03174"/>
    </source>
</evidence>
<dbReference type="InterPro" id="IPR002467">
    <property type="entry name" value="Pept_M24A_MAP1"/>
</dbReference>
<feature type="binding site" evidence="8">
    <location>
        <position position="273"/>
    </location>
    <ligand>
        <name>Zn(2+)</name>
        <dbReference type="ChEBI" id="CHEBI:29105"/>
        <label>4</label>
        <note>catalytic</note>
    </ligand>
</feature>
<keyword evidence="4 8" id="KW-0479">Metal-binding</keyword>
<dbReference type="KEGG" id="acan:ACA1_355850"/>
<feature type="region of interest" description="Disordered" evidence="11">
    <location>
        <begin position="75"/>
        <end position="96"/>
    </location>
</feature>
<keyword evidence="1 8" id="KW-0031">Aminopeptidase</keyword>
<keyword evidence="2 8" id="KW-0963">Cytoplasm</keyword>
<sequence>MRCPTCIKLGLPAIYFCGKECFTKAWPTHKLLHTLLTSSGPSTNISFSHSSTSAADERFAGFPFTGRLRPGVVSPMRTVPSHIPKPDYAETGEPESENQFKRGSMAIEVHTPAQIAVLREASIISRQALDLAGSMIRPGITTDEIDRAVHDFIVSKGAYPSPLNYREFPKSCCTSINEAICHGIPDSRPLEEGDICNVDVSVYYKGYHGDVNDTFFVGEVSPEAQKLVQVTYEALEEAIKIVKPGRLYRDIGQVISKHVSKHGYSVVRTYCGHGVGALFHTSPNVPHYAKNKAVGVMKPGHVFTIEPMINLGDFKDTTWPDDWTSVTRDGKLSAQFEHTMVVTETGVEVLTARTAKSYPYPWLK</sequence>
<dbReference type="GO" id="GO:0008270">
    <property type="term" value="F:zinc ion binding"/>
    <property type="evidence" value="ECO:0007669"/>
    <property type="project" value="UniProtKB-KW"/>
</dbReference>
<dbReference type="PANTHER" id="PTHR43330">
    <property type="entry name" value="METHIONINE AMINOPEPTIDASE"/>
    <property type="match status" value="1"/>
</dbReference>
<comment type="function">
    <text evidence="8 10">Cotranslationally removes the N-terminal methionine from nascent proteins. The N-terminal methionine is often cleaved when the second residue in the primary sequence is small and uncharged (Met-Ala-, Cys, Gly, Pro, Ser, Thr, or Val).</text>
</comment>
<dbReference type="AlphaFoldDB" id="L8H6U0"/>
<dbReference type="OMA" id="FYGDHAY"/>
<feature type="binding site" evidence="8">
    <location>
        <position position="210"/>
    </location>
    <ligand>
        <name>Zn(2+)</name>
        <dbReference type="ChEBI" id="CHEBI:29105"/>
        <label>3</label>
    </ligand>
</feature>
<evidence type="ECO:0000256" key="6">
    <source>
        <dbReference type="ARBA" id="ARBA00022801"/>
    </source>
</evidence>
<comment type="cofactor">
    <cofactor evidence="8">
        <name>Zn(2+)</name>
        <dbReference type="ChEBI" id="CHEBI:29105"/>
    </cofactor>
    <cofactor evidence="8">
        <name>Co(2+)</name>
        <dbReference type="ChEBI" id="CHEBI:48828"/>
    </cofactor>
    <cofactor evidence="8">
        <name>Mn(2+)</name>
        <dbReference type="ChEBI" id="CHEBI:29035"/>
    </cofactor>
    <cofactor evidence="8">
        <name>Fe(2+)</name>
        <dbReference type="ChEBI" id="CHEBI:29033"/>
    </cofactor>
    <text evidence="8">Binds 2 divalent metal cations per subunit. Has a high-affinity and a low affinity metal-binding site. The true nature of the physiological cofactor is under debate. The enzyme is active with zinc, cobalt, manganese or divalent iron ions. Has high activity with zinc; zinc cofactor is transferred into the active site region by the ZNG1 zinc chaperone.</text>
</comment>
<dbReference type="Gene3D" id="3.90.230.10">
    <property type="entry name" value="Creatinase/methionine aminopeptidase superfamily"/>
    <property type="match status" value="1"/>
</dbReference>
<dbReference type="EC" id="3.4.11.18" evidence="10"/>